<dbReference type="OrthoDB" id="2965543at2"/>
<dbReference type="EMBL" id="PVNS01000004">
    <property type="protein sequence ID" value="PRO66152.1"/>
    <property type="molecule type" value="Genomic_DNA"/>
</dbReference>
<name>A0A2P6MIM8_ALKUR</name>
<feature type="region of interest" description="Disordered" evidence="1">
    <location>
        <begin position="237"/>
        <end position="258"/>
    </location>
</feature>
<sequence>MPSMKLKWRARGARRMIEKVKVYPYPVQVQGTPYYLVEYIKFRQPQGRAVIGDPQTLAADVPRAHEILFHFYALSEKIQTDGRMRAAVQIDFFKKPLDLTEDNPHPDLQAGRKQLSKMLQLQLRYRRAYDRFQETLQQLEQSQEPITKQEMEQAEYTAGELEVLQYDLVRTIADNTEDLGGYIRAAEKHGHWEKLTKSQQVFLRQLIKNESLMKQEYQQMDVSRNGPLEERIDKQADKMRSYKHRDQKEEQKLLRVLS</sequence>
<comment type="caution">
    <text evidence="2">The sequence shown here is derived from an EMBL/GenBank/DDBJ whole genome shotgun (WGS) entry which is preliminary data.</text>
</comment>
<evidence type="ECO:0000313" key="2">
    <source>
        <dbReference type="EMBL" id="PRO66152.1"/>
    </source>
</evidence>
<protein>
    <submittedName>
        <fullName evidence="2">Uncharacterized protein</fullName>
    </submittedName>
</protein>
<evidence type="ECO:0000313" key="3">
    <source>
        <dbReference type="Proteomes" id="UP000243650"/>
    </source>
</evidence>
<proteinExistence type="predicted"/>
<dbReference type="Proteomes" id="UP000243650">
    <property type="component" value="Unassembled WGS sequence"/>
</dbReference>
<evidence type="ECO:0000256" key="1">
    <source>
        <dbReference type="SAM" id="MobiDB-lite"/>
    </source>
</evidence>
<accession>A0A2P6MIM8</accession>
<organism evidence="2 3">
    <name type="scientific">Alkalicoccus urumqiensis</name>
    <name type="common">Bacillus urumqiensis</name>
    <dbReference type="NCBI Taxonomy" id="1548213"/>
    <lineage>
        <taxon>Bacteria</taxon>
        <taxon>Bacillati</taxon>
        <taxon>Bacillota</taxon>
        <taxon>Bacilli</taxon>
        <taxon>Bacillales</taxon>
        <taxon>Bacillaceae</taxon>
        <taxon>Alkalicoccus</taxon>
    </lineage>
</organism>
<reference evidence="2 3" key="1">
    <citation type="submission" date="2018-03" db="EMBL/GenBank/DDBJ databases">
        <title>Bacillus urumqiensis sp. nov., a moderately haloalkaliphilic bacterium isolated from a salt lake.</title>
        <authorList>
            <person name="Zhao B."/>
            <person name="Liao Z."/>
        </authorList>
    </citation>
    <scope>NUCLEOTIDE SEQUENCE [LARGE SCALE GENOMIC DNA]</scope>
    <source>
        <strain evidence="2 3">BZ-SZ-XJ18</strain>
    </source>
</reference>
<keyword evidence="3" id="KW-1185">Reference proteome</keyword>
<dbReference type="AlphaFoldDB" id="A0A2P6MIM8"/>
<gene>
    <name evidence="2" type="ORF">C6I21_04950</name>
</gene>